<evidence type="ECO:0000256" key="5">
    <source>
        <dbReference type="SAM" id="Coils"/>
    </source>
</evidence>
<dbReference type="EMBL" id="VIFY01000024">
    <property type="protein sequence ID" value="TQB75010.1"/>
    <property type="molecule type" value="Genomic_DNA"/>
</dbReference>
<feature type="region of interest" description="Disordered" evidence="6">
    <location>
        <begin position="140"/>
        <end position="289"/>
    </location>
</feature>
<evidence type="ECO:0000256" key="3">
    <source>
        <dbReference type="ARBA" id="ARBA00022833"/>
    </source>
</evidence>
<dbReference type="GO" id="GO:0005938">
    <property type="term" value="C:cell cortex"/>
    <property type="evidence" value="ECO:0007669"/>
    <property type="project" value="UniProtKB-ARBA"/>
</dbReference>
<dbReference type="Gene3D" id="2.10.110.10">
    <property type="entry name" value="Cysteine Rich Protein"/>
    <property type="match status" value="2"/>
</dbReference>
<keyword evidence="2 4" id="KW-0479">Metal-binding</keyword>
<keyword evidence="1" id="KW-0343">GTPase activation</keyword>
<evidence type="ECO:0000256" key="4">
    <source>
        <dbReference type="PROSITE-ProRule" id="PRU00125"/>
    </source>
</evidence>
<dbReference type="CDD" id="cd09394">
    <property type="entry name" value="LIM1_Rga"/>
    <property type="match status" value="1"/>
</dbReference>
<dbReference type="CDD" id="cd00159">
    <property type="entry name" value="RhoGAP"/>
    <property type="match status" value="1"/>
</dbReference>
<dbReference type="GO" id="GO:0007165">
    <property type="term" value="P:signal transduction"/>
    <property type="evidence" value="ECO:0007669"/>
    <property type="project" value="InterPro"/>
</dbReference>
<evidence type="ECO:0000313" key="9">
    <source>
        <dbReference type="EMBL" id="TQB75010.1"/>
    </source>
</evidence>
<dbReference type="STRING" id="5098.A0A507R0R2"/>
<keyword evidence="10" id="KW-1185">Reference proteome</keyword>
<dbReference type="SMART" id="SM00324">
    <property type="entry name" value="RhoGAP"/>
    <property type="match status" value="1"/>
</dbReference>
<evidence type="ECO:0000313" key="10">
    <source>
        <dbReference type="Proteomes" id="UP000319663"/>
    </source>
</evidence>
<dbReference type="Proteomes" id="UP000319663">
    <property type="component" value="Unassembled WGS sequence"/>
</dbReference>
<dbReference type="PROSITE" id="PS50023">
    <property type="entry name" value="LIM_DOMAIN_2"/>
    <property type="match status" value="1"/>
</dbReference>
<dbReference type="InterPro" id="IPR008936">
    <property type="entry name" value="Rho_GTPase_activation_prot"/>
</dbReference>
<feature type="compositionally biased region" description="Basic and acidic residues" evidence="6">
    <location>
        <begin position="240"/>
        <end position="263"/>
    </location>
</feature>
<keyword evidence="3 4" id="KW-0862">Zinc</keyword>
<feature type="compositionally biased region" description="Basic and acidic residues" evidence="6">
    <location>
        <begin position="338"/>
        <end position="350"/>
    </location>
</feature>
<evidence type="ECO:0008006" key="11">
    <source>
        <dbReference type="Google" id="ProtNLM"/>
    </source>
</evidence>
<keyword evidence="5" id="KW-0175">Coiled coil</keyword>
<feature type="region of interest" description="Disordered" evidence="6">
    <location>
        <begin position="324"/>
        <end position="450"/>
    </location>
</feature>
<dbReference type="AlphaFoldDB" id="A0A507R0R2"/>
<dbReference type="FunFam" id="1.10.555.10:FF:000043">
    <property type="entry name" value="Rho GTPase activator Rga"/>
    <property type="match status" value="1"/>
</dbReference>
<evidence type="ECO:0000256" key="1">
    <source>
        <dbReference type="ARBA" id="ARBA00022468"/>
    </source>
</evidence>
<sequence>MEPAALYPESAAAEQEDIPFPCKGCGEILEEGKAFELAGSRWHINCFRCSRCGTLLDSDAHLLLLGDGSLICSNCTYSCSSCGDKIEDTAILTGDKAYCSNCFRCRNCKMKIENLRYARTSQGIFCMDCHESLMQRRRKKKAAAAAASKKQPSGVKLDKSLPSLPPSAIESDARPSARDENGHPGAVAELPSHGKPAANQENILLPSNSHRSNRHSSIIPQNSDADGNGEFLIPVAFDPSEEHRFTPVKSRTDSDPHPRDYFSRTRPTGTSLDHHHGLTSHSSDNRSPHIAYQEKGREWPQDNVDGTNGVAGKTQQLADLVKSQDNFKAGRTPSARSSRSDLRSSFREDTTPFSATSPESNKSTSSQFKDVITTDSQRPGTRDDNAVSSRPSVDSARSLPLPSSSMQYLPKRGDSLESRLHQRLQGGDSSPQNASSPSNGVNGHASVPSRVRDDIHNEHLKRRARNDSLNALQGNAVLRSDLGQRSSMDEDTRVVGSDDSSAGHNGESLLRRVSNSVRHSRSHSDKGARFANDTKWPRSPINGTQDVSSPVSSPKSFENLREEITWLRNELQKERQRVTERDQRIAELHGMLNASADVKKADTELREKRSTMVVLDAQKEIVLRELGILTEHLESEKRSSGSTGALDLGRITNPVLREFAESIQRLKESYTPQIQELIQKRNDVAEELANVNRLKEKSFQEFEQLSSKNAQLAELNNQLVHQIQELYKVNSGAGAGGAIGLGIYGHDKEKSVTSIDKPVLNDLGPSVSAANISEDVEPATIVPGPQVVSIRKGQPRKFNWKRGGQKAKGVTKGIKGFITSESKDILPYNSTAPAQEGLPRTQTDPTRQGFGFFGNQRNKQGTSKMPLNDNPAASTDTAATNGLFGTDLEQRLEFEKGIIPAIVTRCIQEVELRGMDVEGIYRKSGASSVVQTIREGFEQNPDEYDISDPDLDIHAVTSALKQYFRKLPMPLITYAVYEKIIDSGEAPSDSARIEHLQRNLEELPRVHRDVLEFLIFHLKRVVEHEKENLMNSQNIAVVFAPTIMRPESLAREMTDVQKKNEVLKFLVENCQEVFMGMQS</sequence>
<evidence type="ECO:0000256" key="2">
    <source>
        <dbReference type="ARBA" id="ARBA00022723"/>
    </source>
</evidence>
<evidence type="ECO:0000259" key="8">
    <source>
        <dbReference type="PROSITE" id="PS50238"/>
    </source>
</evidence>
<dbReference type="Pfam" id="PF00412">
    <property type="entry name" value="LIM"/>
    <property type="match status" value="2"/>
</dbReference>
<feature type="compositionally biased region" description="Basic and acidic residues" evidence="6">
    <location>
        <begin position="171"/>
        <end position="182"/>
    </location>
</feature>
<organism evidence="9 10">
    <name type="scientific">Monascus purpureus</name>
    <name type="common">Red mold</name>
    <name type="synonym">Monascus anka</name>
    <dbReference type="NCBI Taxonomy" id="5098"/>
    <lineage>
        <taxon>Eukaryota</taxon>
        <taxon>Fungi</taxon>
        <taxon>Dikarya</taxon>
        <taxon>Ascomycota</taxon>
        <taxon>Pezizomycotina</taxon>
        <taxon>Eurotiomycetes</taxon>
        <taxon>Eurotiomycetidae</taxon>
        <taxon>Eurotiales</taxon>
        <taxon>Aspergillaceae</taxon>
        <taxon>Monascus</taxon>
    </lineage>
</organism>
<accession>A0A507R0R2</accession>
<dbReference type="GO" id="GO:0005096">
    <property type="term" value="F:GTPase activator activity"/>
    <property type="evidence" value="ECO:0007669"/>
    <property type="project" value="UniProtKB-KW"/>
</dbReference>
<dbReference type="Gene3D" id="1.10.555.10">
    <property type="entry name" value="Rho GTPase activation protein"/>
    <property type="match status" value="1"/>
</dbReference>
<proteinExistence type="predicted"/>
<dbReference type="InterPro" id="IPR050729">
    <property type="entry name" value="Rho-GAP"/>
</dbReference>
<feature type="coiled-coil region" evidence="5">
    <location>
        <begin position="674"/>
        <end position="725"/>
    </location>
</feature>
<feature type="compositionally biased region" description="Polar residues" evidence="6">
    <location>
        <begin position="427"/>
        <end position="441"/>
    </location>
</feature>
<comment type="caution">
    <text evidence="9">The sequence shown here is derived from an EMBL/GenBank/DDBJ whole genome shotgun (WGS) entry which is preliminary data.</text>
</comment>
<feature type="region of interest" description="Disordered" evidence="6">
    <location>
        <begin position="462"/>
        <end position="556"/>
    </location>
</feature>
<reference evidence="9 10" key="1">
    <citation type="submission" date="2019-06" db="EMBL/GenBank/DDBJ databases">
        <title>Wine fermentation using esterase from Monascus purpureus.</title>
        <authorList>
            <person name="Geng C."/>
            <person name="Zhang Y."/>
        </authorList>
    </citation>
    <scope>NUCLEOTIDE SEQUENCE [LARGE SCALE GENOMIC DNA]</scope>
    <source>
        <strain evidence="9">HQ1</strain>
    </source>
</reference>
<evidence type="ECO:0000256" key="6">
    <source>
        <dbReference type="SAM" id="MobiDB-lite"/>
    </source>
</evidence>
<dbReference type="PROSITE" id="PS00478">
    <property type="entry name" value="LIM_DOMAIN_1"/>
    <property type="match status" value="1"/>
</dbReference>
<dbReference type="FunFam" id="2.10.110.10:FF:000044">
    <property type="entry name" value="Rho GTPase activator Rga"/>
    <property type="match status" value="1"/>
</dbReference>
<dbReference type="PROSITE" id="PS50238">
    <property type="entry name" value="RHOGAP"/>
    <property type="match status" value="1"/>
</dbReference>
<feature type="domain" description="Rho-GAP" evidence="8">
    <location>
        <begin position="886"/>
        <end position="1074"/>
    </location>
</feature>
<dbReference type="Pfam" id="PF00620">
    <property type="entry name" value="RhoGAP"/>
    <property type="match status" value="1"/>
</dbReference>
<dbReference type="CDD" id="cd09395">
    <property type="entry name" value="LIM2_Rga"/>
    <property type="match status" value="1"/>
</dbReference>
<dbReference type="GO" id="GO:0046872">
    <property type="term" value="F:metal ion binding"/>
    <property type="evidence" value="ECO:0007669"/>
    <property type="project" value="UniProtKB-KW"/>
</dbReference>
<feature type="compositionally biased region" description="Basic and acidic residues" evidence="6">
    <location>
        <begin position="411"/>
        <end position="420"/>
    </location>
</feature>
<feature type="compositionally biased region" description="Low complexity" evidence="6">
    <location>
        <begin position="206"/>
        <end position="220"/>
    </location>
</feature>
<name>A0A507R0R2_MONPU</name>
<dbReference type="InterPro" id="IPR000198">
    <property type="entry name" value="RhoGAP_dom"/>
</dbReference>
<feature type="compositionally biased region" description="Polar residues" evidence="6">
    <location>
        <begin position="351"/>
        <end position="379"/>
    </location>
</feature>
<dbReference type="PANTHER" id="PTHR23176">
    <property type="entry name" value="RHO/RAC/CDC GTPASE-ACTIVATING PROTEIN"/>
    <property type="match status" value="1"/>
</dbReference>
<gene>
    <name evidence="9" type="ORF">MPDQ_003806</name>
</gene>
<feature type="compositionally biased region" description="Polar residues" evidence="6">
    <location>
        <begin position="541"/>
        <end position="556"/>
    </location>
</feature>
<dbReference type="PANTHER" id="PTHR23176:SF128">
    <property type="entry name" value="RHO GTPASE-ACTIVATING PROTEIN RGD1"/>
    <property type="match status" value="1"/>
</dbReference>
<dbReference type="InterPro" id="IPR001781">
    <property type="entry name" value="Znf_LIM"/>
</dbReference>
<protein>
    <recommendedName>
        <fullName evidence="11">Rho-type gtpase-activating protein</fullName>
    </recommendedName>
</protein>
<keyword evidence="4" id="KW-0440">LIM domain</keyword>
<dbReference type="SUPFAM" id="SSF48350">
    <property type="entry name" value="GTPase activation domain, GAP"/>
    <property type="match status" value="1"/>
</dbReference>
<feature type="domain" description="LIM zinc-binding" evidence="7">
    <location>
        <begin position="20"/>
        <end position="82"/>
    </location>
</feature>
<evidence type="ECO:0000259" key="7">
    <source>
        <dbReference type="PROSITE" id="PS50023"/>
    </source>
</evidence>
<dbReference type="SMART" id="SM00132">
    <property type="entry name" value="LIM"/>
    <property type="match status" value="2"/>
</dbReference>